<feature type="region of interest" description="Disordered" evidence="1">
    <location>
        <begin position="1"/>
        <end position="110"/>
    </location>
</feature>
<feature type="compositionally biased region" description="Polar residues" evidence="1">
    <location>
        <begin position="244"/>
        <end position="258"/>
    </location>
</feature>
<feature type="region of interest" description="Disordered" evidence="1">
    <location>
        <begin position="466"/>
        <end position="592"/>
    </location>
</feature>
<keyword evidence="3" id="KW-1185">Reference proteome</keyword>
<dbReference type="RefSeq" id="XP_013986788.1">
    <property type="nucleotide sequence ID" value="XM_014131313.1"/>
</dbReference>
<dbReference type="GO" id="GO:0032588">
    <property type="term" value="C:trans-Golgi network membrane"/>
    <property type="evidence" value="ECO:0007669"/>
    <property type="project" value="InterPro"/>
</dbReference>
<sequence length="1029" mass="110025">MEPDVIRMYSSSPPPMEDGAEEEDDEFGDFGGFSGVPTSASFTEFDTPATFNQTPALAATSPPELLNNGGVVGLSKLSSGPVGRGPVVKRSNSKSNGVVPGGCQYDSPSERTVNVEELKKLADHTRANNHSTSLDISGRSQTDNIDKPVDCNGGVPEVLTNGFATFEIEGSTSLQNSIRSKKKGTTTECTDDCPPSSPEDDFADFSAFSNADVQGHSSKVTNRTSENLDNPNRDERLAEDACQQRRQQVHSNVEQGISSGDIANDIAGSDSLSHPAEAQDTDEGLSNGDGGFQRDTANSEQRNVEPDFVHKHSATEVVISEDSAPEEVCSEDSTQEVVCSEDSTQEVVCSEDSTQEVVCSEDSTQEVVCSEDSTQEVVCSEDSTQEVVCSEDSTPEEVCSEDSTQEVVCSEDSTQEVVCSEDSTQEVVCSEDSTQEVVCSEDSTQEVVCSEDSTQEVVCGEDSASKALYVDKPVAQNGGVLEQLEEEVEEEKAGVSENRVLPNIDDEDGNGEQADEKPGSGNETETETSFGRPLSTDALEEYGDISTMGSVSSPPLQEETATPADHSQLLEDDDGEDFGDFGDVGSFRGQGFADFDQPELQLEEQPAPLTQELVDDDKDFGDFDAPNSHIGGGKAIENEDGGKFADFPGSDSFADFSSAPVGADPDADAGWNAFDEPEQGQEEGDSWAAFGEEPTTTAPLETGEDEWQESEPVAARPYSSHQIIRRDSQSAALCSRLEKLFQEMFPDAPAPQVGVEVVPLKTLLEPRVRLQQEEHELKSGVPDNGAVADVLWRQLLDIHEAFGLRHQWGGSHSNKTLLCSLGIDIRNILFTGQKKQPVIVPMYAASLGMLEPTKEPVKPISAAEMITSIAQQAPPVAPAEIISTSPPDTAQEVLPPVQFDWSSSGLTNPLDASGGSSLLNLDFFGPVEDSGPSSSTSIPGVDPELYELTTAKLEPSGSGSRVADAFARLMSTMEKTSTSTRKPRKEENLSEEALKVIAGLPDLSFMQAKVLMFPTTLTPLGCSSDPTPD</sequence>
<dbReference type="GO" id="GO:0030276">
    <property type="term" value="F:clathrin binding"/>
    <property type="evidence" value="ECO:0007669"/>
    <property type="project" value="InterPro"/>
</dbReference>
<feature type="region of interest" description="Disordered" evidence="1">
    <location>
        <begin position="615"/>
        <end position="706"/>
    </location>
</feature>
<evidence type="ECO:0000313" key="3">
    <source>
        <dbReference type="Proteomes" id="UP001652741"/>
    </source>
</evidence>
<feature type="compositionally biased region" description="Basic and acidic residues" evidence="1">
    <location>
        <begin position="302"/>
        <end position="314"/>
    </location>
</feature>
<feature type="compositionally biased region" description="Acidic residues" evidence="1">
    <location>
        <begin position="675"/>
        <end position="685"/>
    </location>
</feature>
<proteinExistence type="predicted"/>
<dbReference type="Proteomes" id="UP001652741">
    <property type="component" value="Chromosome ssa12"/>
</dbReference>
<evidence type="ECO:0000259" key="2">
    <source>
        <dbReference type="Pfam" id="PF15045"/>
    </source>
</evidence>
<dbReference type="OMA" id="PLDESCH"/>
<evidence type="ECO:0000256" key="1">
    <source>
        <dbReference type="SAM" id="MobiDB-lite"/>
    </source>
</evidence>
<feature type="region of interest" description="Disordered" evidence="1">
    <location>
        <begin position="124"/>
        <end position="145"/>
    </location>
</feature>
<dbReference type="InterPro" id="IPR046359">
    <property type="entry name" value="Aftin-like"/>
</dbReference>
<feature type="compositionally biased region" description="Polar residues" evidence="1">
    <location>
        <begin position="36"/>
        <end position="55"/>
    </location>
</feature>
<gene>
    <name evidence="4 5" type="primary">LOC106564852</name>
</gene>
<dbReference type="PANTHER" id="PTHR16156">
    <property type="entry name" value="AFTIPHILIN A-RELATED"/>
    <property type="match status" value="1"/>
</dbReference>
<name>A0A1S3L758_SALSA</name>
<dbReference type="KEGG" id="sasa:106564852"/>
<dbReference type="Pfam" id="PF15045">
    <property type="entry name" value="Clathrin_bdg"/>
    <property type="match status" value="1"/>
</dbReference>
<feature type="compositionally biased region" description="Acidic residues" evidence="1">
    <location>
        <begin position="323"/>
        <end position="334"/>
    </location>
</feature>
<dbReference type="InterPro" id="IPR029205">
    <property type="entry name" value="Clathrin-bd"/>
</dbReference>
<dbReference type="PANTHER" id="PTHR16156:SF10">
    <property type="entry name" value="AFTIPHILIN-RELATED"/>
    <property type="match status" value="1"/>
</dbReference>
<dbReference type="GeneTree" id="ENSGT00940000154186"/>
<feature type="compositionally biased region" description="Polar residues" evidence="1">
    <location>
        <begin position="335"/>
        <end position="344"/>
    </location>
</feature>
<feature type="domain" description="Aftiphilin clathrin-binding box" evidence="2">
    <location>
        <begin position="790"/>
        <end position="858"/>
    </location>
</feature>
<dbReference type="GO" id="GO:0030121">
    <property type="term" value="C:AP-1 adaptor complex"/>
    <property type="evidence" value="ECO:0007669"/>
    <property type="project" value="TreeGrafter"/>
</dbReference>
<evidence type="ECO:0000313" key="5">
    <source>
        <dbReference type="RefSeq" id="XP_045547242.1"/>
    </source>
</evidence>
<feature type="region of interest" description="Disordered" evidence="1">
    <location>
        <begin position="177"/>
        <end position="344"/>
    </location>
</feature>
<feature type="compositionally biased region" description="Polar residues" evidence="1">
    <location>
        <begin position="207"/>
        <end position="230"/>
    </location>
</feature>
<evidence type="ECO:0000313" key="4">
    <source>
        <dbReference type="RefSeq" id="XP_013986788.1"/>
    </source>
</evidence>
<feature type="compositionally biased region" description="Basic and acidic residues" evidence="1">
    <location>
        <begin position="231"/>
        <end position="243"/>
    </location>
</feature>
<organism evidence="3 4">
    <name type="scientific">Salmo salar</name>
    <name type="common">Atlantic salmon</name>
    <dbReference type="NCBI Taxonomy" id="8030"/>
    <lineage>
        <taxon>Eukaryota</taxon>
        <taxon>Metazoa</taxon>
        <taxon>Chordata</taxon>
        <taxon>Craniata</taxon>
        <taxon>Vertebrata</taxon>
        <taxon>Euteleostomi</taxon>
        <taxon>Actinopterygii</taxon>
        <taxon>Neopterygii</taxon>
        <taxon>Teleostei</taxon>
        <taxon>Protacanthopterygii</taxon>
        <taxon>Salmoniformes</taxon>
        <taxon>Salmonidae</taxon>
        <taxon>Salmoninae</taxon>
        <taxon>Salmo</taxon>
    </lineage>
</organism>
<accession>A0A1S3L758</accession>
<feature type="compositionally biased region" description="Acidic residues" evidence="1">
    <location>
        <begin position="18"/>
        <end position="28"/>
    </location>
</feature>
<dbReference type="RefSeq" id="XP_045547242.1">
    <property type="nucleotide sequence ID" value="XM_045691286.1"/>
</dbReference>
<dbReference type="GeneID" id="106564852"/>
<feature type="compositionally biased region" description="Acidic residues" evidence="1">
    <location>
        <begin position="570"/>
        <end position="580"/>
    </location>
</feature>
<feature type="compositionally biased region" description="Polar residues" evidence="1">
    <location>
        <begin position="128"/>
        <end position="143"/>
    </location>
</feature>
<feature type="compositionally biased region" description="Low complexity" evidence="1">
    <location>
        <begin position="659"/>
        <end position="670"/>
    </location>
</feature>
<protein>
    <submittedName>
        <fullName evidence="4 5">Aftiphilin-like isoform X1</fullName>
    </submittedName>
</protein>
<dbReference type="AlphaFoldDB" id="A0A1S3L758"/>
<reference evidence="4" key="1">
    <citation type="submission" date="2025-04" db="UniProtKB">
        <authorList>
            <consortium name="RefSeq"/>
        </authorList>
    </citation>
    <scope>IDENTIFICATION</scope>
    <source>
        <tissue evidence="4">Muscle</tissue>
    </source>
</reference>